<dbReference type="InterPro" id="IPR010290">
    <property type="entry name" value="TM_effector"/>
</dbReference>
<gene>
    <name evidence="8" type="ORF">R4198_09385</name>
</gene>
<dbReference type="PANTHER" id="PTHR23513">
    <property type="entry name" value="INTEGRAL MEMBRANE EFFLUX PROTEIN-RELATED"/>
    <property type="match status" value="1"/>
</dbReference>
<dbReference type="InterPro" id="IPR036259">
    <property type="entry name" value="MFS_trans_sf"/>
</dbReference>
<keyword evidence="2" id="KW-0813">Transport</keyword>
<keyword evidence="4 7" id="KW-0812">Transmembrane</keyword>
<evidence type="ECO:0000313" key="8">
    <source>
        <dbReference type="EMBL" id="MDV7133908.1"/>
    </source>
</evidence>
<keyword evidence="9" id="KW-1185">Reference proteome</keyword>
<keyword evidence="6 7" id="KW-0472">Membrane</keyword>
<keyword evidence="3" id="KW-1003">Cell membrane</keyword>
<dbReference type="PANTHER" id="PTHR23513:SF11">
    <property type="entry name" value="STAPHYLOFERRIN A TRANSPORTER"/>
    <property type="match status" value="1"/>
</dbReference>
<feature type="transmembrane region" description="Helical" evidence="7">
    <location>
        <begin position="229"/>
        <end position="250"/>
    </location>
</feature>
<name>A0ABU4ERQ0_WILMA</name>
<evidence type="ECO:0000256" key="5">
    <source>
        <dbReference type="ARBA" id="ARBA00022989"/>
    </source>
</evidence>
<feature type="transmembrane region" description="Helical" evidence="7">
    <location>
        <begin position="292"/>
        <end position="310"/>
    </location>
</feature>
<feature type="transmembrane region" description="Helical" evidence="7">
    <location>
        <begin position="378"/>
        <end position="397"/>
    </location>
</feature>
<dbReference type="Pfam" id="PF05977">
    <property type="entry name" value="MFS_3"/>
    <property type="match status" value="1"/>
</dbReference>
<accession>A0ABU4ERQ0</accession>
<evidence type="ECO:0000256" key="3">
    <source>
        <dbReference type="ARBA" id="ARBA00022475"/>
    </source>
</evidence>
<feature type="transmembrane region" description="Helical" evidence="7">
    <location>
        <begin position="176"/>
        <end position="196"/>
    </location>
</feature>
<comment type="subcellular location">
    <subcellularLocation>
        <location evidence="1">Cell membrane</location>
        <topology evidence="1">Multi-pass membrane protein</topology>
    </subcellularLocation>
</comment>
<evidence type="ECO:0000256" key="2">
    <source>
        <dbReference type="ARBA" id="ARBA00022448"/>
    </source>
</evidence>
<feature type="transmembrane region" description="Helical" evidence="7">
    <location>
        <begin position="55"/>
        <end position="75"/>
    </location>
</feature>
<dbReference type="SUPFAM" id="SSF103473">
    <property type="entry name" value="MFS general substrate transporter"/>
    <property type="match status" value="1"/>
</dbReference>
<proteinExistence type="predicted"/>
<protein>
    <submittedName>
        <fullName evidence="8">MFS transporter</fullName>
    </submittedName>
</protein>
<evidence type="ECO:0000256" key="4">
    <source>
        <dbReference type="ARBA" id="ARBA00022692"/>
    </source>
</evidence>
<keyword evidence="5 7" id="KW-1133">Transmembrane helix</keyword>
<feature type="transmembrane region" description="Helical" evidence="7">
    <location>
        <begin position="350"/>
        <end position="372"/>
    </location>
</feature>
<feature type="transmembrane region" description="Helical" evidence="7">
    <location>
        <begin position="145"/>
        <end position="170"/>
    </location>
</feature>
<dbReference type="RefSeq" id="WP_317712854.1">
    <property type="nucleotide sequence ID" value="NZ_JAWLUM010000001.1"/>
</dbReference>
<feature type="transmembrane region" description="Helical" evidence="7">
    <location>
        <begin position="107"/>
        <end position="133"/>
    </location>
</feature>
<dbReference type="Gene3D" id="1.20.1250.20">
    <property type="entry name" value="MFS general substrate transporter like domains"/>
    <property type="match status" value="1"/>
</dbReference>
<feature type="transmembrane region" description="Helical" evidence="7">
    <location>
        <begin position="20"/>
        <end position="43"/>
    </location>
</feature>
<sequence length="524" mass="55797">MVGTAQMGFFAPLRVRRLRLLLLVELGASVGVWILVLAAQWILTEAGESATTVSAVQFAISIPFFLFALPIGAIAEYTSHRRLLVSTSVVLLVASVALVVLDVLGHVGVGVLMGSVFVAGTGLAIVAIVWQALLPHVVSRDMMTVVPAIDGAVFNGARAIGPLIGGAILAGLGSTWAFASVGVLFAGCALIAAWQVPAAAGAGAARSPIGKAVSGGLRFIRHSRWTRRLLLRLTIFGVPASCLWALLPLVAHDRLHTDTFEFGVMSGAIGVGAVAGTIALMPLRARVSWNRFVALGSGAYAVVLAGMAFVTRLDVMLVLMVVVGASWVGVQSTWMIAAHRVVPSWIKARIIAFIMLMFQGSQAVGAIIWGVLADAVGLVPAVSTATVLMVVAAVGVLRNGIFPSEAIAPDPADVTWTDPPTDGYGDRPVTIETTYFVAENRVSAFLQDFEEVRRSRLRLGALRCRIMQAADLSDTYVEYCTFNHWADYVSQETVRLTVPEQRLRRRVEATLRSEPVTRVLVAPE</sequence>
<reference evidence="8 9" key="1">
    <citation type="submission" date="2023-10" db="EMBL/GenBank/DDBJ databases">
        <title>Development of a sustainable strategy for remediation of hydrocarbon-contaminated territories based on the waste exchange concept.</title>
        <authorList>
            <person name="Krivoruchko A."/>
        </authorList>
    </citation>
    <scope>NUCLEOTIDE SEQUENCE [LARGE SCALE GENOMIC DNA]</scope>
    <source>
        <strain evidence="8 9">IEGM 1236</strain>
    </source>
</reference>
<evidence type="ECO:0000313" key="9">
    <source>
        <dbReference type="Proteomes" id="UP001185792"/>
    </source>
</evidence>
<dbReference type="Proteomes" id="UP001185792">
    <property type="component" value="Unassembled WGS sequence"/>
</dbReference>
<evidence type="ECO:0000256" key="7">
    <source>
        <dbReference type="SAM" id="Phobius"/>
    </source>
</evidence>
<dbReference type="CDD" id="cd06173">
    <property type="entry name" value="MFS_MefA_like"/>
    <property type="match status" value="1"/>
</dbReference>
<organism evidence="8 9">
    <name type="scientific">Williamsia marianensis</name>
    <dbReference type="NCBI Taxonomy" id="85044"/>
    <lineage>
        <taxon>Bacteria</taxon>
        <taxon>Bacillati</taxon>
        <taxon>Actinomycetota</taxon>
        <taxon>Actinomycetes</taxon>
        <taxon>Mycobacteriales</taxon>
        <taxon>Nocardiaceae</taxon>
        <taxon>Williamsia</taxon>
    </lineage>
</organism>
<dbReference type="EMBL" id="JAWLUM010000001">
    <property type="protein sequence ID" value="MDV7133908.1"/>
    <property type="molecule type" value="Genomic_DNA"/>
</dbReference>
<comment type="caution">
    <text evidence="8">The sequence shown here is derived from an EMBL/GenBank/DDBJ whole genome shotgun (WGS) entry which is preliminary data.</text>
</comment>
<feature type="transmembrane region" description="Helical" evidence="7">
    <location>
        <begin position="316"/>
        <end position="338"/>
    </location>
</feature>
<evidence type="ECO:0000256" key="6">
    <source>
        <dbReference type="ARBA" id="ARBA00023136"/>
    </source>
</evidence>
<feature type="transmembrane region" description="Helical" evidence="7">
    <location>
        <begin position="82"/>
        <end position="101"/>
    </location>
</feature>
<evidence type="ECO:0000256" key="1">
    <source>
        <dbReference type="ARBA" id="ARBA00004651"/>
    </source>
</evidence>
<feature type="transmembrane region" description="Helical" evidence="7">
    <location>
        <begin position="262"/>
        <end position="280"/>
    </location>
</feature>